<name>A0A1Y5TW55_9RHOB</name>
<dbReference type="RefSeq" id="WP_085797905.1">
    <property type="nucleotide sequence ID" value="NZ_FWFO01000006.1"/>
</dbReference>
<gene>
    <name evidence="6" type="ORF">TRL7639_04271</name>
</gene>
<keyword evidence="3 4" id="KW-0732">Signal</keyword>
<dbReference type="PANTHER" id="PTHR30024">
    <property type="entry name" value="ALIPHATIC SULFONATES-BINDING PROTEIN-RELATED"/>
    <property type="match status" value="1"/>
</dbReference>
<evidence type="ECO:0000256" key="4">
    <source>
        <dbReference type="SAM" id="SignalP"/>
    </source>
</evidence>
<evidence type="ECO:0000313" key="7">
    <source>
        <dbReference type="Proteomes" id="UP000193077"/>
    </source>
</evidence>
<evidence type="ECO:0000256" key="1">
    <source>
        <dbReference type="ARBA" id="ARBA00004418"/>
    </source>
</evidence>
<feature type="chain" id="PRO_5013277798" evidence="4">
    <location>
        <begin position="28"/>
        <end position="380"/>
    </location>
</feature>
<dbReference type="Gene3D" id="3.40.190.10">
    <property type="entry name" value="Periplasmic binding protein-like II"/>
    <property type="match status" value="2"/>
</dbReference>
<evidence type="ECO:0000256" key="3">
    <source>
        <dbReference type="ARBA" id="ARBA00022729"/>
    </source>
</evidence>
<proteinExistence type="inferred from homology"/>
<dbReference type="EMBL" id="FWFO01000006">
    <property type="protein sequence ID" value="SLN71709.1"/>
    <property type="molecule type" value="Genomic_DNA"/>
</dbReference>
<organism evidence="6 7">
    <name type="scientific">Falsiruegeria litorea R37</name>
    <dbReference type="NCBI Taxonomy" id="1200284"/>
    <lineage>
        <taxon>Bacteria</taxon>
        <taxon>Pseudomonadati</taxon>
        <taxon>Pseudomonadota</taxon>
        <taxon>Alphaproteobacteria</taxon>
        <taxon>Rhodobacterales</taxon>
        <taxon>Roseobacteraceae</taxon>
        <taxon>Falsiruegeria</taxon>
    </lineage>
</organism>
<dbReference type="InterPro" id="IPR015168">
    <property type="entry name" value="SsuA/THI5"/>
</dbReference>
<evidence type="ECO:0000256" key="2">
    <source>
        <dbReference type="ARBA" id="ARBA00010742"/>
    </source>
</evidence>
<keyword evidence="7" id="KW-1185">Reference proteome</keyword>
<protein>
    <submittedName>
        <fullName evidence="6">Alkanesulfonate transporter substrate-binding subunit</fullName>
    </submittedName>
</protein>
<dbReference type="AlphaFoldDB" id="A0A1Y5TW55"/>
<sequence length="380" mass="40705">MKIISILKTAASSLALSATVMAGTATAEEEFTVTMLSVSVYGPWFIAKEKGMADGVDINVKIIEDITARNAGLISGSIQCMMTTMDSTVVTAAADVPVKHVAVPLMSYGLDEMVVDGAIQSEADLAGKTYAADYGFLNHMWMLLTLKKNGIPFDGATHSIMLPQDATAAFSSGALDVDVNFIPFSTQSAERKGAHVLKSTFTDKTYERGLVSDSIACSTSWLEEKPEVAREVIRAWFEAVDWWKQNPAEGNAIIAKGLDWPEEDVRLTQAGAVMLTIDQNKGALGLGDGKPLCESIPAEAPQPDGKPSGWGALVGKDVDCEAGYLADTWDLFSNVYHEAGVADATISADDGIDSSIIEWLDAEGYDETYSNNNWVGRLPI</sequence>
<dbReference type="Pfam" id="PF09084">
    <property type="entry name" value="NMT1"/>
    <property type="match status" value="1"/>
</dbReference>
<accession>A0A1Y5TW55</accession>
<evidence type="ECO:0000313" key="6">
    <source>
        <dbReference type="EMBL" id="SLN71709.1"/>
    </source>
</evidence>
<dbReference type="PANTHER" id="PTHR30024:SF47">
    <property type="entry name" value="TAURINE-BINDING PERIPLASMIC PROTEIN"/>
    <property type="match status" value="1"/>
</dbReference>
<reference evidence="6 7" key="1">
    <citation type="submission" date="2017-03" db="EMBL/GenBank/DDBJ databases">
        <authorList>
            <person name="Afonso C.L."/>
            <person name="Miller P.J."/>
            <person name="Scott M.A."/>
            <person name="Spackman E."/>
            <person name="Goraichik I."/>
            <person name="Dimitrov K.M."/>
            <person name="Suarez D.L."/>
            <person name="Swayne D.E."/>
        </authorList>
    </citation>
    <scope>NUCLEOTIDE SEQUENCE [LARGE SCALE GENOMIC DNA]</scope>
    <source>
        <strain evidence="6 7">CECT 7639</strain>
    </source>
</reference>
<comment type="similarity">
    <text evidence="2">Belongs to the bacterial solute-binding protein SsuA/TauA family.</text>
</comment>
<dbReference type="GO" id="GO:0042597">
    <property type="term" value="C:periplasmic space"/>
    <property type="evidence" value="ECO:0007669"/>
    <property type="project" value="UniProtKB-SubCell"/>
</dbReference>
<feature type="signal peptide" evidence="4">
    <location>
        <begin position="1"/>
        <end position="27"/>
    </location>
</feature>
<feature type="domain" description="SsuA/THI5-like" evidence="5">
    <location>
        <begin position="43"/>
        <end position="249"/>
    </location>
</feature>
<dbReference type="OrthoDB" id="9815602at2"/>
<evidence type="ECO:0000259" key="5">
    <source>
        <dbReference type="Pfam" id="PF09084"/>
    </source>
</evidence>
<dbReference type="SUPFAM" id="SSF53850">
    <property type="entry name" value="Periplasmic binding protein-like II"/>
    <property type="match status" value="1"/>
</dbReference>
<comment type="subcellular location">
    <subcellularLocation>
        <location evidence="1">Periplasm</location>
    </subcellularLocation>
</comment>
<dbReference type="Proteomes" id="UP000193077">
    <property type="component" value="Unassembled WGS sequence"/>
</dbReference>